<dbReference type="PANTHER" id="PTHR24171:SF11">
    <property type="entry name" value="26S PROTEASOME NON-ATPASE REGULATORY SUBUNIT 10"/>
    <property type="match status" value="1"/>
</dbReference>
<name>A0AAN8JST8_PATCE</name>
<dbReference type="PANTHER" id="PTHR24171">
    <property type="entry name" value="ANKYRIN REPEAT DOMAIN-CONTAINING PROTEIN 39-RELATED"/>
    <property type="match status" value="1"/>
</dbReference>
<gene>
    <name evidence="4" type="ORF">SNE40_006901</name>
</gene>
<dbReference type="GO" id="GO:0031436">
    <property type="term" value="C:BRCA1-BARD1 complex"/>
    <property type="evidence" value="ECO:0007669"/>
    <property type="project" value="TreeGrafter"/>
</dbReference>
<dbReference type="SMART" id="SM00248">
    <property type="entry name" value="ANK"/>
    <property type="match status" value="5"/>
</dbReference>
<comment type="caution">
    <text evidence="4">The sequence shown here is derived from an EMBL/GenBank/DDBJ whole genome shotgun (WGS) entry which is preliminary data.</text>
</comment>
<dbReference type="InterPro" id="IPR036770">
    <property type="entry name" value="Ankyrin_rpt-contain_sf"/>
</dbReference>
<dbReference type="GO" id="GO:0070531">
    <property type="term" value="C:BRCA1-A complex"/>
    <property type="evidence" value="ECO:0007669"/>
    <property type="project" value="TreeGrafter"/>
</dbReference>
<dbReference type="InterPro" id="IPR002110">
    <property type="entry name" value="Ankyrin_rpt"/>
</dbReference>
<dbReference type="Proteomes" id="UP001347796">
    <property type="component" value="Unassembled WGS sequence"/>
</dbReference>
<dbReference type="SUPFAM" id="SSF48403">
    <property type="entry name" value="Ankyrin repeat"/>
    <property type="match status" value="1"/>
</dbReference>
<dbReference type="AlphaFoldDB" id="A0AAN8JST8"/>
<dbReference type="PROSITE" id="PS50088">
    <property type="entry name" value="ANK_REPEAT"/>
    <property type="match status" value="1"/>
</dbReference>
<keyword evidence="2 3" id="KW-0040">ANK repeat</keyword>
<dbReference type="GO" id="GO:0085020">
    <property type="term" value="P:protein K6-linked ubiquitination"/>
    <property type="evidence" value="ECO:0007669"/>
    <property type="project" value="TreeGrafter"/>
</dbReference>
<sequence length="367" mass="41750">MGNNGSKELLRACKCGDTFDVLLCLKRGANVEYTDSYGNTPLLTAITNNHAHHVEVLLNNRYSYANPDHTDTTGNTPLMVAANKLDIARLLINSGCQLNKTNRFKDSALHLAVRIENVEVVELLVKSGIDLTLTNKNGQTALDMARILDNRPIGNILLSKQQNFKSFDQSSLTRLLQHALTSDDRTRAEILLEHVTSIGVALLEIPYRKHDSQMVDILMERYLNQDSSTCKCLLFYPVKYSDVKWTQILIERGIPFNASLLDIAYLNRDFEMVKILIEKALEHNIDQGSSTPLIYYCVKHYDHARVQMLLNHKSYSNIRNRVESSLDPTDSCKNTETVALLFGIDRNRDQPGFTPYEYYRDCIESHH</sequence>
<evidence type="ECO:0000256" key="1">
    <source>
        <dbReference type="ARBA" id="ARBA00022737"/>
    </source>
</evidence>
<dbReference type="EMBL" id="JAZGQO010000006">
    <property type="protein sequence ID" value="KAK6184427.1"/>
    <property type="molecule type" value="Genomic_DNA"/>
</dbReference>
<dbReference type="Gene3D" id="1.25.40.20">
    <property type="entry name" value="Ankyrin repeat-containing domain"/>
    <property type="match status" value="3"/>
</dbReference>
<evidence type="ECO:0000256" key="3">
    <source>
        <dbReference type="PROSITE-ProRule" id="PRU00023"/>
    </source>
</evidence>
<accession>A0AAN8JST8</accession>
<dbReference type="Pfam" id="PF00023">
    <property type="entry name" value="Ank"/>
    <property type="match status" value="1"/>
</dbReference>
<evidence type="ECO:0000313" key="5">
    <source>
        <dbReference type="Proteomes" id="UP001347796"/>
    </source>
</evidence>
<dbReference type="PROSITE" id="PS50297">
    <property type="entry name" value="ANK_REP_REGION"/>
    <property type="match status" value="1"/>
</dbReference>
<feature type="repeat" description="ANK" evidence="3">
    <location>
        <begin position="104"/>
        <end position="136"/>
    </location>
</feature>
<proteinExistence type="predicted"/>
<organism evidence="4 5">
    <name type="scientific">Patella caerulea</name>
    <name type="common">Rayed Mediterranean limpet</name>
    <dbReference type="NCBI Taxonomy" id="87958"/>
    <lineage>
        <taxon>Eukaryota</taxon>
        <taxon>Metazoa</taxon>
        <taxon>Spiralia</taxon>
        <taxon>Lophotrochozoa</taxon>
        <taxon>Mollusca</taxon>
        <taxon>Gastropoda</taxon>
        <taxon>Patellogastropoda</taxon>
        <taxon>Patelloidea</taxon>
        <taxon>Patellidae</taxon>
        <taxon>Patella</taxon>
    </lineage>
</organism>
<dbReference type="GO" id="GO:0004842">
    <property type="term" value="F:ubiquitin-protein transferase activity"/>
    <property type="evidence" value="ECO:0007669"/>
    <property type="project" value="TreeGrafter"/>
</dbReference>
<evidence type="ECO:0000256" key="2">
    <source>
        <dbReference type="ARBA" id="ARBA00023043"/>
    </source>
</evidence>
<protein>
    <submittedName>
        <fullName evidence="4">Uncharacterized protein</fullName>
    </submittedName>
</protein>
<dbReference type="Pfam" id="PF12796">
    <property type="entry name" value="Ank_2"/>
    <property type="match status" value="1"/>
</dbReference>
<evidence type="ECO:0000313" key="4">
    <source>
        <dbReference type="EMBL" id="KAK6184427.1"/>
    </source>
</evidence>
<keyword evidence="5" id="KW-1185">Reference proteome</keyword>
<keyword evidence="1" id="KW-0677">Repeat</keyword>
<reference evidence="4 5" key="1">
    <citation type="submission" date="2024-01" db="EMBL/GenBank/DDBJ databases">
        <title>The genome of the rayed Mediterranean limpet Patella caerulea (Linnaeus, 1758).</title>
        <authorList>
            <person name="Anh-Thu Weber A."/>
            <person name="Halstead-Nussloch G."/>
        </authorList>
    </citation>
    <scope>NUCLEOTIDE SEQUENCE [LARGE SCALE GENOMIC DNA]</scope>
    <source>
        <strain evidence="4">AATW-2023a</strain>
        <tissue evidence="4">Whole specimen</tissue>
    </source>
</reference>